<dbReference type="RefSeq" id="WP_210732773.1">
    <property type="nucleotide sequence ID" value="NZ_JAVREQ010000003.1"/>
</dbReference>
<gene>
    <name evidence="2" type="ORF">RM572_05830</name>
</gene>
<evidence type="ECO:0000256" key="1">
    <source>
        <dbReference type="SAM" id="MobiDB-lite"/>
    </source>
</evidence>
<reference evidence="3" key="1">
    <citation type="submission" date="2023-07" db="EMBL/GenBank/DDBJ databases">
        <title>30 novel species of actinomycetes from the DSMZ collection.</title>
        <authorList>
            <person name="Nouioui I."/>
        </authorList>
    </citation>
    <scope>NUCLEOTIDE SEQUENCE [LARGE SCALE GENOMIC DNA]</scope>
    <source>
        <strain evidence="3">DSM 42041</strain>
    </source>
</reference>
<comment type="caution">
    <text evidence="2">The sequence shown here is derived from an EMBL/GenBank/DDBJ whole genome shotgun (WGS) entry which is preliminary data.</text>
</comment>
<dbReference type="Proteomes" id="UP001183414">
    <property type="component" value="Unassembled WGS sequence"/>
</dbReference>
<organism evidence="2 3">
    <name type="scientific">Streptomyces hazeniae</name>
    <dbReference type="NCBI Taxonomy" id="3075538"/>
    <lineage>
        <taxon>Bacteria</taxon>
        <taxon>Bacillati</taxon>
        <taxon>Actinomycetota</taxon>
        <taxon>Actinomycetes</taxon>
        <taxon>Kitasatosporales</taxon>
        <taxon>Streptomycetaceae</taxon>
        <taxon>Streptomyces</taxon>
    </lineage>
</organism>
<protein>
    <submittedName>
        <fullName evidence="2">Uncharacterized protein</fullName>
    </submittedName>
</protein>
<sequence>MRFHGSPGRKSESRSERRNLPARIDGPSDHRDVRIDYHLVSRLDPETWAEG</sequence>
<name>A0ABU2NMY1_9ACTN</name>
<proteinExistence type="predicted"/>
<feature type="region of interest" description="Disordered" evidence="1">
    <location>
        <begin position="1"/>
        <end position="31"/>
    </location>
</feature>
<dbReference type="EMBL" id="JAVREQ010000003">
    <property type="protein sequence ID" value="MDT0378298.1"/>
    <property type="molecule type" value="Genomic_DNA"/>
</dbReference>
<evidence type="ECO:0000313" key="3">
    <source>
        <dbReference type="Proteomes" id="UP001183414"/>
    </source>
</evidence>
<evidence type="ECO:0000313" key="2">
    <source>
        <dbReference type="EMBL" id="MDT0378298.1"/>
    </source>
</evidence>
<keyword evidence="3" id="KW-1185">Reference proteome</keyword>
<feature type="compositionally biased region" description="Basic and acidic residues" evidence="1">
    <location>
        <begin position="9"/>
        <end position="19"/>
    </location>
</feature>
<accession>A0ABU2NMY1</accession>